<reference evidence="3 4" key="1">
    <citation type="submission" date="2021-06" db="EMBL/GenBank/DDBJ databases">
        <title>A haploid diamondback moth (Plutella xylostella L.) genome assembly resolves 31 chromosomes and identifies a diamide resistance mutation.</title>
        <authorList>
            <person name="Ward C.M."/>
            <person name="Perry K.D."/>
            <person name="Baker G."/>
            <person name="Powis K."/>
            <person name="Heckel D.G."/>
            <person name="Baxter S.W."/>
        </authorList>
    </citation>
    <scope>NUCLEOTIDE SEQUENCE [LARGE SCALE GENOMIC DNA]</scope>
    <source>
        <strain evidence="3 4">LV</strain>
        <tissue evidence="3">Single pupa</tissue>
    </source>
</reference>
<feature type="compositionally biased region" description="Low complexity" evidence="1">
    <location>
        <begin position="28"/>
        <end position="45"/>
    </location>
</feature>
<keyword evidence="4" id="KW-1185">Reference proteome</keyword>
<proteinExistence type="predicted"/>
<evidence type="ECO:0000256" key="1">
    <source>
        <dbReference type="SAM" id="MobiDB-lite"/>
    </source>
</evidence>
<feature type="region of interest" description="Disordered" evidence="1">
    <location>
        <begin position="25"/>
        <end position="51"/>
    </location>
</feature>
<dbReference type="EMBL" id="JAHIBW010000006">
    <property type="protein sequence ID" value="KAG7309573.1"/>
    <property type="molecule type" value="Genomic_DNA"/>
</dbReference>
<name>A0ABQ7QWZ7_PLUXY</name>
<evidence type="ECO:0000313" key="3">
    <source>
        <dbReference type="EMBL" id="KAG7309573.1"/>
    </source>
</evidence>
<evidence type="ECO:0000313" key="4">
    <source>
        <dbReference type="Proteomes" id="UP000823941"/>
    </source>
</evidence>
<protein>
    <submittedName>
        <fullName evidence="3">Uncharacterized protein</fullName>
    </submittedName>
</protein>
<organism evidence="3 4">
    <name type="scientific">Plutella xylostella</name>
    <name type="common">Diamondback moth</name>
    <name type="synonym">Plutella maculipennis</name>
    <dbReference type="NCBI Taxonomy" id="51655"/>
    <lineage>
        <taxon>Eukaryota</taxon>
        <taxon>Metazoa</taxon>
        <taxon>Ecdysozoa</taxon>
        <taxon>Arthropoda</taxon>
        <taxon>Hexapoda</taxon>
        <taxon>Insecta</taxon>
        <taxon>Pterygota</taxon>
        <taxon>Neoptera</taxon>
        <taxon>Endopterygota</taxon>
        <taxon>Lepidoptera</taxon>
        <taxon>Glossata</taxon>
        <taxon>Ditrysia</taxon>
        <taxon>Yponomeutoidea</taxon>
        <taxon>Plutellidae</taxon>
        <taxon>Plutella</taxon>
    </lineage>
</organism>
<feature type="chain" id="PRO_5046464720" evidence="2">
    <location>
        <begin position="23"/>
        <end position="51"/>
    </location>
</feature>
<dbReference type="Proteomes" id="UP000823941">
    <property type="component" value="Chromosome 6"/>
</dbReference>
<feature type="signal peptide" evidence="2">
    <location>
        <begin position="1"/>
        <end position="22"/>
    </location>
</feature>
<keyword evidence="2" id="KW-0732">Signal</keyword>
<sequence>MKYFSVLALIMMLVFLAGTVQAGDEDTVSSSASPLATSSQSPTSTDASRRR</sequence>
<evidence type="ECO:0000256" key="2">
    <source>
        <dbReference type="SAM" id="SignalP"/>
    </source>
</evidence>
<gene>
    <name evidence="3" type="ORF">JYU34_004032</name>
</gene>
<accession>A0ABQ7QWZ7</accession>
<comment type="caution">
    <text evidence="3">The sequence shown here is derived from an EMBL/GenBank/DDBJ whole genome shotgun (WGS) entry which is preliminary data.</text>
</comment>